<protein>
    <submittedName>
        <fullName evidence="1">Uncharacterized protein</fullName>
    </submittedName>
</protein>
<sequence>MARSAAGLDSETRVSTQFLLLGALVADEQFDDSGLDGFMAEARVIADKWTS</sequence>
<evidence type="ECO:0000313" key="2">
    <source>
        <dbReference type="Proteomes" id="UP000638648"/>
    </source>
</evidence>
<keyword evidence="2" id="KW-1185">Reference proteome</keyword>
<name>A0A927RIB4_9ACTN</name>
<organism evidence="1 2">
    <name type="scientific">Actinopolymorpha pittospori</name>
    <dbReference type="NCBI Taxonomy" id="648752"/>
    <lineage>
        <taxon>Bacteria</taxon>
        <taxon>Bacillati</taxon>
        <taxon>Actinomycetota</taxon>
        <taxon>Actinomycetes</taxon>
        <taxon>Propionibacteriales</taxon>
        <taxon>Actinopolymorphaceae</taxon>
        <taxon>Actinopolymorpha</taxon>
    </lineage>
</organism>
<dbReference type="RefSeq" id="WP_192750206.1">
    <property type="nucleotide sequence ID" value="NZ_JADBEM010000001.1"/>
</dbReference>
<comment type="caution">
    <text evidence="1">The sequence shown here is derived from an EMBL/GenBank/DDBJ whole genome shotgun (WGS) entry which is preliminary data.</text>
</comment>
<dbReference type="AlphaFoldDB" id="A0A927RIB4"/>
<proteinExistence type="predicted"/>
<dbReference type="Proteomes" id="UP000638648">
    <property type="component" value="Unassembled WGS sequence"/>
</dbReference>
<gene>
    <name evidence="1" type="ORF">HEB94_002849</name>
</gene>
<evidence type="ECO:0000313" key="1">
    <source>
        <dbReference type="EMBL" id="MBE1606001.1"/>
    </source>
</evidence>
<reference evidence="1" key="1">
    <citation type="submission" date="2020-10" db="EMBL/GenBank/DDBJ databases">
        <title>Sequencing the genomes of 1000 actinobacteria strains.</title>
        <authorList>
            <person name="Klenk H.-P."/>
        </authorList>
    </citation>
    <scope>NUCLEOTIDE SEQUENCE</scope>
    <source>
        <strain evidence="1">DSM 45354</strain>
    </source>
</reference>
<accession>A0A927RIB4</accession>
<dbReference type="EMBL" id="JADBEM010000001">
    <property type="protein sequence ID" value="MBE1606001.1"/>
    <property type="molecule type" value="Genomic_DNA"/>
</dbReference>